<protein>
    <submittedName>
        <fullName evidence="3">Tyrosine-protein phosphatase domain-containing protein</fullName>
    </submittedName>
</protein>
<evidence type="ECO:0000313" key="3">
    <source>
        <dbReference type="WBParaSite" id="ALUE_0001924401-mRNA-1"/>
    </source>
</evidence>
<proteinExistence type="predicted"/>
<reference evidence="3" key="1">
    <citation type="submission" date="2017-02" db="UniProtKB">
        <authorList>
            <consortium name="WormBaseParasite"/>
        </authorList>
    </citation>
    <scope>IDENTIFICATION</scope>
</reference>
<dbReference type="PANTHER" id="PTHR46163">
    <property type="entry name" value="TYROSINE-PROTEIN PHOSPHATASE-RELATED"/>
    <property type="match status" value="1"/>
</dbReference>
<dbReference type="Proteomes" id="UP000036681">
    <property type="component" value="Unplaced"/>
</dbReference>
<dbReference type="Pfam" id="PF00102">
    <property type="entry name" value="Y_phosphatase"/>
    <property type="match status" value="2"/>
</dbReference>
<accession>A0A0M3IKH4</accession>
<dbReference type="InterPro" id="IPR052782">
    <property type="entry name" value="Oocyte-zygote_transition_reg"/>
</dbReference>
<dbReference type="GO" id="GO:0004725">
    <property type="term" value="F:protein tyrosine phosphatase activity"/>
    <property type="evidence" value="ECO:0007669"/>
    <property type="project" value="InterPro"/>
</dbReference>
<evidence type="ECO:0000313" key="2">
    <source>
        <dbReference type="Proteomes" id="UP000036681"/>
    </source>
</evidence>
<sequence>MNFFFEKNRYKNIVLFDEGAVILSIGKYDKINDTYIHATKIKTKFGNYVLAQSPKPETLNDWYRMIWQLNIAVIVCLIPLSTKEDCAKYFERKIGKKLKHKRFTIRTITTRREDECNIYELKISNKDFKEDDRMIHLINFTEWKIIVRPPEPRKFLAMMRSVWAAEASAKLVDDDKTPPTLVHGVTGTRRTGTYVIMSMLCRQKKNSFILSPQIVRPPEPRKFLAMMRSVWAAEASAKLVGDDKTPPTLVHGVTGTRRTGTYVIMSMLCRQMSERHQMSLLKVCSRMSERHQMSLLKVCSRVRHFRYSVMRNRICFTTLLESALVFAADQGLVDRSNVDFQNAIKNIRNAVTIEEQ</sequence>
<dbReference type="SMART" id="SM00194">
    <property type="entry name" value="PTPc"/>
    <property type="match status" value="1"/>
</dbReference>
<dbReference type="AlphaFoldDB" id="A0A0M3IKH4"/>
<dbReference type="SUPFAM" id="SSF52799">
    <property type="entry name" value="(Phosphotyrosine protein) phosphatases II"/>
    <property type="match status" value="2"/>
</dbReference>
<dbReference type="PROSITE" id="PS50055">
    <property type="entry name" value="TYR_PHOSPHATASE_PTP"/>
    <property type="match status" value="1"/>
</dbReference>
<organism evidence="2 3">
    <name type="scientific">Ascaris lumbricoides</name>
    <name type="common">Giant roundworm</name>
    <dbReference type="NCBI Taxonomy" id="6252"/>
    <lineage>
        <taxon>Eukaryota</taxon>
        <taxon>Metazoa</taxon>
        <taxon>Ecdysozoa</taxon>
        <taxon>Nematoda</taxon>
        <taxon>Chromadorea</taxon>
        <taxon>Rhabditida</taxon>
        <taxon>Spirurina</taxon>
        <taxon>Ascaridomorpha</taxon>
        <taxon>Ascaridoidea</taxon>
        <taxon>Ascarididae</taxon>
        <taxon>Ascaris</taxon>
    </lineage>
</organism>
<dbReference type="PRINTS" id="PR00700">
    <property type="entry name" value="PRTYPHPHTASE"/>
</dbReference>
<dbReference type="CDD" id="cd00047">
    <property type="entry name" value="PTPc"/>
    <property type="match status" value="1"/>
</dbReference>
<dbReference type="Gene3D" id="3.90.190.10">
    <property type="entry name" value="Protein tyrosine phosphatase superfamily"/>
    <property type="match status" value="2"/>
</dbReference>
<feature type="domain" description="Tyrosine-protein phosphatase" evidence="1">
    <location>
        <begin position="6"/>
        <end position="203"/>
    </location>
</feature>
<dbReference type="InterPro" id="IPR029021">
    <property type="entry name" value="Prot-tyrosine_phosphatase-like"/>
</dbReference>
<name>A0A0M3IKH4_ASCLU</name>
<evidence type="ECO:0000259" key="1">
    <source>
        <dbReference type="PROSITE" id="PS50055"/>
    </source>
</evidence>
<dbReference type="PANTHER" id="PTHR46163:SF24">
    <property type="entry name" value="PROTEIN-TYROSINE PHOSPHATASE CATALYTIC DOMAIN-CONTAINING PROTEIN-RELATED"/>
    <property type="match status" value="1"/>
</dbReference>
<dbReference type="WBParaSite" id="ALUE_0001924401-mRNA-1">
    <property type="protein sequence ID" value="ALUE_0001924401-mRNA-1"/>
    <property type="gene ID" value="ALUE_0001924401"/>
</dbReference>
<keyword evidence="2" id="KW-1185">Reference proteome</keyword>
<dbReference type="InterPro" id="IPR000242">
    <property type="entry name" value="PTP_cat"/>
</dbReference>